<proteinExistence type="predicted"/>
<reference evidence="3" key="2">
    <citation type="submission" date="2015-01" db="EMBL/GenBank/DDBJ databases">
        <title>Evolutionary Origins and Diversification of the Mycorrhizal Mutualists.</title>
        <authorList>
            <consortium name="DOE Joint Genome Institute"/>
            <consortium name="Mycorrhizal Genomics Consortium"/>
            <person name="Kohler A."/>
            <person name="Kuo A."/>
            <person name="Nagy L.G."/>
            <person name="Floudas D."/>
            <person name="Copeland A."/>
            <person name="Barry K.W."/>
            <person name="Cichocki N."/>
            <person name="Veneault-Fourrey C."/>
            <person name="LaButti K."/>
            <person name="Lindquist E.A."/>
            <person name="Lipzen A."/>
            <person name="Lundell T."/>
            <person name="Morin E."/>
            <person name="Murat C."/>
            <person name="Riley R."/>
            <person name="Ohm R."/>
            <person name="Sun H."/>
            <person name="Tunlid A."/>
            <person name="Henrissat B."/>
            <person name="Grigoriev I.V."/>
            <person name="Hibbett D.S."/>
            <person name="Martin F."/>
        </authorList>
    </citation>
    <scope>NUCLEOTIDE SEQUENCE [LARGE SCALE GENOMIC DNA]</scope>
    <source>
        <strain evidence="3">Foug A</strain>
    </source>
</reference>
<dbReference type="OrthoDB" id="3257061at2759"/>
<feature type="non-terminal residue" evidence="2">
    <location>
        <position position="1"/>
    </location>
</feature>
<evidence type="ECO:0000313" key="3">
    <source>
        <dbReference type="Proteomes" id="UP000053989"/>
    </source>
</evidence>
<dbReference type="EMBL" id="KN822027">
    <property type="protein sequence ID" value="KIM64606.1"/>
    <property type="molecule type" value="Genomic_DNA"/>
</dbReference>
<gene>
    <name evidence="2" type="ORF">SCLCIDRAFT_114565</name>
</gene>
<name>A0A0C3E9I0_9AGAM</name>
<sequence>LCHNCLHALQCNSLPKLALSNHMWIGKIPPELEMLTLPEQLLIARYYPRCYIFKLFPKGECSYNPNHLQHGMAGNVSLYNMNTDAVVVMLEGQMLPQCPSKLASVIAVTYIGTKKLPKSWLKSTFQVRRHVVHDALIWLKRHNPIYHEVTISNERLDSLPIDDIPWEILSTIRHEPDGEIVQKESAGYVPVEVEGIVL</sequence>
<dbReference type="AlphaFoldDB" id="A0A0C3E9I0"/>
<organism evidence="2 3">
    <name type="scientific">Scleroderma citrinum Foug A</name>
    <dbReference type="NCBI Taxonomy" id="1036808"/>
    <lineage>
        <taxon>Eukaryota</taxon>
        <taxon>Fungi</taxon>
        <taxon>Dikarya</taxon>
        <taxon>Basidiomycota</taxon>
        <taxon>Agaricomycotina</taxon>
        <taxon>Agaricomycetes</taxon>
        <taxon>Agaricomycetidae</taxon>
        <taxon>Boletales</taxon>
        <taxon>Sclerodermatineae</taxon>
        <taxon>Sclerodermataceae</taxon>
        <taxon>Scleroderma</taxon>
    </lineage>
</organism>
<dbReference type="HOGENOM" id="CLU_090397_2_0_1"/>
<dbReference type="InParanoid" id="A0A0C3E9I0"/>
<protein>
    <recommendedName>
        <fullName evidence="1">DUF6570 domain-containing protein</fullName>
    </recommendedName>
</protein>
<evidence type="ECO:0000259" key="1">
    <source>
        <dbReference type="Pfam" id="PF20209"/>
    </source>
</evidence>
<keyword evidence="3" id="KW-1185">Reference proteome</keyword>
<dbReference type="Proteomes" id="UP000053989">
    <property type="component" value="Unassembled WGS sequence"/>
</dbReference>
<feature type="domain" description="DUF6570" evidence="1">
    <location>
        <begin position="12"/>
        <end position="157"/>
    </location>
</feature>
<dbReference type="InterPro" id="IPR046700">
    <property type="entry name" value="DUF6570"/>
</dbReference>
<reference evidence="2 3" key="1">
    <citation type="submission" date="2014-04" db="EMBL/GenBank/DDBJ databases">
        <authorList>
            <consortium name="DOE Joint Genome Institute"/>
            <person name="Kuo A."/>
            <person name="Kohler A."/>
            <person name="Nagy L.G."/>
            <person name="Floudas D."/>
            <person name="Copeland A."/>
            <person name="Barry K.W."/>
            <person name="Cichocki N."/>
            <person name="Veneault-Fourrey C."/>
            <person name="LaButti K."/>
            <person name="Lindquist E.A."/>
            <person name="Lipzen A."/>
            <person name="Lundell T."/>
            <person name="Morin E."/>
            <person name="Murat C."/>
            <person name="Sun H."/>
            <person name="Tunlid A."/>
            <person name="Henrissat B."/>
            <person name="Grigoriev I.V."/>
            <person name="Hibbett D.S."/>
            <person name="Martin F."/>
            <person name="Nordberg H.P."/>
            <person name="Cantor M.N."/>
            <person name="Hua S.X."/>
        </authorList>
    </citation>
    <scope>NUCLEOTIDE SEQUENCE [LARGE SCALE GENOMIC DNA]</scope>
    <source>
        <strain evidence="2 3">Foug A</strain>
    </source>
</reference>
<evidence type="ECO:0000313" key="2">
    <source>
        <dbReference type="EMBL" id="KIM64606.1"/>
    </source>
</evidence>
<accession>A0A0C3E9I0</accession>
<dbReference type="Pfam" id="PF20209">
    <property type="entry name" value="DUF6570"/>
    <property type="match status" value="1"/>
</dbReference>